<evidence type="ECO:0000313" key="2">
    <source>
        <dbReference type="Proteomes" id="UP000076858"/>
    </source>
</evidence>
<sequence>MLNSSRIRRGGIDFRWKGLRDCPSTFGNIIVLYVFLENFS</sequence>
<dbReference type="AlphaFoldDB" id="A0A164QF05"/>
<gene>
    <name evidence="1" type="ORF">APZ42_028545</name>
</gene>
<evidence type="ECO:0000313" key="1">
    <source>
        <dbReference type="EMBL" id="KZS07693.1"/>
    </source>
</evidence>
<reference evidence="1 2" key="1">
    <citation type="submission" date="2016-03" db="EMBL/GenBank/DDBJ databases">
        <title>EvidentialGene: Evidence-directed Construction of Genes on Genomes.</title>
        <authorList>
            <person name="Gilbert D.G."/>
            <person name="Choi J.-H."/>
            <person name="Mockaitis K."/>
            <person name="Colbourne J."/>
            <person name="Pfrender M."/>
        </authorList>
    </citation>
    <scope>NUCLEOTIDE SEQUENCE [LARGE SCALE GENOMIC DNA]</scope>
    <source>
        <strain evidence="1 2">Xinb3</strain>
        <tissue evidence="1">Complete organism</tissue>
    </source>
</reference>
<proteinExistence type="predicted"/>
<dbReference type="EMBL" id="LRGB01002443">
    <property type="protein sequence ID" value="KZS07693.1"/>
    <property type="molecule type" value="Genomic_DNA"/>
</dbReference>
<name>A0A164QF05_9CRUS</name>
<accession>A0A164QF05</accession>
<protein>
    <submittedName>
        <fullName evidence="1">Uncharacterized protein</fullName>
    </submittedName>
</protein>
<keyword evidence="2" id="KW-1185">Reference proteome</keyword>
<dbReference type="Proteomes" id="UP000076858">
    <property type="component" value="Unassembled WGS sequence"/>
</dbReference>
<organism evidence="1 2">
    <name type="scientific">Daphnia magna</name>
    <dbReference type="NCBI Taxonomy" id="35525"/>
    <lineage>
        <taxon>Eukaryota</taxon>
        <taxon>Metazoa</taxon>
        <taxon>Ecdysozoa</taxon>
        <taxon>Arthropoda</taxon>
        <taxon>Crustacea</taxon>
        <taxon>Branchiopoda</taxon>
        <taxon>Diplostraca</taxon>
        <taxon>Cladocera</taxon>
        <taxon>Anomopoda</taxon>
        <taxon>Daphniidae</taxon>
        <taxon>Daphnia</taxon>
    </lineage>
</organism>
<comment type="caution">
    <text evidence="1">The sequence shown here is derived from an EMBL/GenBank/DDBJ whole genome shotgun (WGS) entry which is preliminary data.</text>
</comment>